<dbReference type="EMBL" id="CP000771">
    <property type="protein sequence ID" value="ABS60334.1"/>
    <property type="molecule type" value="Genomic_DNA"/>
</dbReference>
<reference evidence="2 3" key="2">
    <citation type="journal article" date="2009" name="Proc. Natl. Acad. Sci. U.S.A.">
        <title>On the chimeric nature, thermophilic origin, and phylogenetic placement of the Thermotogales.</title>
        <authorList>
            <person name="Zhaxybayeva O."/>
            <person name="Swithers K.S."/>
            <person name="Lapierre P."/>
            <person name="Fournier G.P."/>
            <person name="Bickhart D.M."/>
            <person name="DeBoy R.T."/>
            <person name="Nelson K.E."/>
            <person name="Nesbo C.L."/>
            <person name="Doolittle W.F."/>
            <person name="Gogarten J.P."/>
            <person name="Noll K.M."/>
        </authorList>
    </citation>
    <scope>NUCLEOTIDE SEQUENCE [LARGE SCALE GENOMIC DNA]</scope>
    <source>
        <strain evidence="3">ATCC 35602 / DSM 5306 / Rt17-B1</strain>
    </source>
</reference>
<organism evidence="2 3">
    <name type="scientific">Fervidobacterium nodosum (strain ATCC 35602 / DSM 5306 / Rt17-B1)</name>
    <dbReference type="NCBI Taxonomy" id="381764"/>
    <lineage>
        <taxon>Bacteria</taxon>
        <taxon>Thermotogati</taxon>
        <taxon>Thermotogota</taxon>
        <taxon>Thermotogae</taxon>
        <taxon>Thermotogales</taxon>
        <taxon>Fervidobacteriaceae</taxon>
        <taxon>Fervidobacterium</taxon>
    </lineage>
</organism>
<proteinExistence type="predicted"/>
<evidence type="ECO:0000256" key="1">
    <source>
        <dbReference type="SAM" id="Phobius"/>
    </source>
</evidence>
<evidence type="ECO:0000313" key="3">
    <source>
        <dbReference type="Proteomes" id="UP000002415"/>
    </source>
</evidence>
<dbReference type="Pfam" id="PF04474">
    <property type="entry name" value="DUF554"/>
    <property type="match status" value="1"/>
</dbReference>
<name>A7HKA1_FERNB</name>
<keyword evidence="3" id="KW-1185">Reference proteome</keyword>
<evidence type="ECO:0000313" key="2">
    <source>
        <dbReference type="EMBL" id="ABS60334.1"/>
    </source>
</evidence>
<dbReference type="AlphaFoldDB" id="A7HKA1"/>
<feature type="transmembrane region" description="Helical" evidence="1">
    <location>
        <begin position="183"/>
        <end position="203"/>
    </location>
</feature>
<dbReference type="KEGG" id="fno:Fnod_0469"/>
<accession>A7HKA1</accession>
<feature type="transmembrane region" description="Helical" evidence="1">
    <location>
        <begin position="12"/>
        <end position="29"/>
    </location>
</feature>
<dbReference type="HOGENOM" id="CLU_091659_0_0_0"/>
<feature type="transmembrane region" description="Helical" evidence="1">
    <location>
        <begin position="99"/>
        <end position="124"/>
    </location>
</feature>
<dbReference type="STRING" id="381764.Fnod_0469"/>
<sequence length="231" mass="24444">MLGGDNLREFLPAFVNFIAVIVGSFLGILFKKGISESYRKILFIAVGLSTIGIGIKMILDVNNFLIVLFSMVLGGVIGEALNIEGFLSKIGDAMREGDFSTGFVTASLLFLVGPMTIVGSITAGLKGDGTIIYTKSLLDFVSSIVLASTYGLGVMVSAVSVLVVQGTITLFASKLSFLTQPLYLNDLIAIGGLLVIGIGLRILEIKDTKVGNFLPALFIEPIIVALVSLFK</sequence>
<keyword evidence="1" id="KW-0472">Membrane</keyword>
<feature type="transmembrane region" description="Helical" evidence="1">
    <location>
        <begin position="209"/>
        <end position="230"/>
    </location>
</feature>
<dbReference type="InterPro" id="IPR007563">
    <property type="entry name" value="DUF554"/>
</dbReference>
<keyword evidence="1" id="KW-1133">Transmembrane helix</keyword>
<dbReference type="PANTHER" id="PTHR36111">
    <property type="entry name" value="INNER MEMBRANE PROTEIN-RELATED"/>
    <property type="match status" value="1"/>
</dbReference>
<dbReference type="PANTHER" id="PTHR36111:SF2">
    <property type="entry name" value="INNER MEMBRANE PROTEIN"/>
    <property type="match status" value="1"/>
</dbReference>
<dbReference type="Proteomes" id="UP000002415">
    <property type="component" value="Chromosome"/>
</dbReference>
<feature type="transmembrane region" description="Helical" evidence="1">
    <location>
        <begin position="144"/>
        <end position="171"/>
    </location>
</feature>
<dbReference type="eggNOG" id="COG1811">
    <property type="taxonomic scope" value="Bacteria"/>
</dbReference>
<dbReference type="OrthoDB" id="9797976at2"/>
<feature type="transmembrane region" description="Helical" evidence="1">
    <location>
        <begin position="65"/>
        <end position="87"/>
    </location>
</feature>
<keyword evidence="1" id="KW-0812">Transmembrane</keyword>
<reference evidence="2 3" key="1">
    <citation type="submission" date="2007-07" db="EMBL/GenBank/DDBJ databases">
        <title>Complete sequence of Fervidobacterium nodosum Rt17-B1.</title>
        <authorList>
            <consortium name="US DOE Joint Genome Institute"/>
            <person name="Copeland A."/>
            <person name="Lucas S."/>
            <person name="Lapidus A."/>
            <person name="Barry K."/>
            <person name="Glavina del Rio T."/>
            <person name="Dalin E."/>
            <person name="Tice H."/>
            <person name="Pitluck S."/>
            <person name="Saunders E."/>
            <person name="Brettin T."/>
            <person name="Bruce D."/>
            <person name="Detter J.C."/>
            <person name="Han C."/>
            <person name="Schmutz J."/>
            <person name="Larimer F."/>
            <person name="Land M."/>
            <person name="Hauser L."/>
            <person name="Kyrpides N."/>
            <person name="Mikhailova N."/>
            <person name="Nelson K."/>
            <person name="Gogarten J.P."/>
            <person name="Noll K."/>
            <person name="Richardson P."/>
        </authorList>
    </citation>
    <scope>NUCLEOTIDE SEQUENCE [LARGE SCALE GENOMIC DNA]</scope>
    <source>
        <strain evidence="3">ATCC 35602 / DSM 5306 / Rt17-B1</strain>
    </source>
</reference>
<protein>
    <recommendedName>
        <fullName evidence="4">DUF554 domain-containing protein</fullName>
    </recommendedName>
</protein>
<feature type="transmembrane region" description="Helical" evidence="1">
    <location>
        <begin position="41"/>
        <end position="59"/>
    </location>
</feature>
<gene>
    <name evidence="2" type="ordered locus">Fnod_0469</name>
</gene>
<evidence type="ECO:0008006" key="4">
    <source>
        <dbReference type="Google" id="ProtNLM"/>
    </source>
</evidence>